<dbReference type="InterPro" id="IPR017943">
    <property type="entry name" value="Bactericidal_perm-incr_a/b_dom"/>
</dbReference>
<evidence type="ECO:0000259" key="1">
    <source>
        <dbReference type="Pfam" id="PF01273"/>
    </source>
</evidence>
<sequence>EPSPTDIGAILILSTQGLNKMVDGEIPNLEEQTEDLVLDDIETDLDLGIAVISLSLTDLVITNFHIESMAVSTLPETQELEFYLGDTDINLTFNWSYTETSWPYASDSGTGTASCADINGDFILHPLYDHVCGVPQVNTDEFNLDFGNIKITLDGGASQFFQTILNVFIGLVEDLFTDKLNEIMAQSITDSMNRNMTPSHSDVPDGMREDFRLPDPAIVMEDSYAAFHFTGYIYPVEEGELWPARDTIMPTPLPDLVTSEDLQFVFSNSVFESMFLSGLALDLLHGEIDYKEVKNPKMASLLNTSTLGGICPGVYEAYPDASISLSLETTIMPTVTVMPSAVFTNVTGTVHVSVHDEVSDSMVDAFTVGYSAGLAGVPACETLYNAHHGQNDTFLWLDYSPFNLTGWEISSEYGPVDMEGPAAMQLEMFLSAFAVSPWITDWGHVHAPNFAIAGDYYDWASMYPILQAPGTIVYNVPMIDDVW</sequence>
<protein>
    <recommendedName>
        <fullName evidence="1">Lipid-binding serum glycoprotein N-terminal domain-containing protein</fullName>
    </recommendedName>
</protein>
<organism evidence="2 3">
    <name type="scientific">Kipferlia bialata</name>
    <dbReference type="NCBI Taxonomy" id="797122"/>
    <lineage>
        <taxon>Eukaryota</taxon>
        <taxon>Metamonada</taxon>
        <taxon>Carpediemonas-like organisms</taxon>
        <taxon>Kipferlia</taxon>
    </lineage>
</organism>
<dbReference type="InterPro" id="IPR032942">
    <property type="entry name" value="BPI/LBP/Plunc"/>
</dbReference>
<dbReference type="Gene3D" id="3.15.20.10">
    <property type="entry name" value="Bactericidal permeability-increasing protein, domain 2"/>
    <property type="match status" value="1"/>
</dbReference>
<dbReference type="Pfam" id="PF01273">
    <property type="entry name" value="LBP_BPI_CETP"/>
    <property type="match status" value="1"/>
</dbReference>
<dbReference type="AlphaFoldDB" id="A0A9K3GIV1"/>
<feature type="domain" description="Lipid-binding serum glycoprotein N-terminal" evidence="1">
    <location>
        <begin position="18"/>
        <end position="190"/>
    </location>
</feature>
<dbReference type="EMBL" id="BDIP01001965">
    <property type="protein sequence ID" value="GIQ85484.1"/>
    <property type="molecule type" value="Genomic_DNA"/>
</dbReference>
<evidence type="ECO:0000313" key="2">
    <source>
        <dbReference type="EMBL" id="GIQ85484.1"/>
    </source>
</evidence>
<dbReference type="OrthoDB" id="10255543at2759"/>
<dbReference type="InterPro" id="IPR017942">
    <property type="entry name" value="Lipid-bd_serum_glycop_N"/>
</dbReference>
<proteinExistence type="predicted"/>
<dbReference type="Gene3D" id="3.15.10.10">
    <property type="entry name" value="Bactericidal permeability-increasing protein, domain 1"/>
    <property type="match status" value="1"/>
</dbReference>
<accession>A0A9K3GIV1</accession>
<dbReference type="PANTHER" id="PTHR10504:SF131">
    <property type="entry name" value="BPI2 DOMAIN-CONTAINING PROTEIN"/>
    <property type="match status" value="1"/>
</dbReference>
<name>A0A9K3GIV1_9EUKA</name>
<dbReference type="Proteomes" id="UP000265618">
    <property type="component" value="Unassembled WGS sequence"/>
</dbReference>
<gene>
    <name evidence="2" type="ORF">KIPB_007156</name>
</gene>
<comment type="caution">
    <text evidence="2">The sequence shown here is derived from an EMBL/GenBank/DDBJ whole genome shotgun (WGS) entry which is preliminary data.</text>
</comment>
<evidence type="ECO:0000313" key="3">
    <source>
        <dbReference type="Proteomes" id="UP000265618"/>
    </source>
</evidence>
<dbReference type="SUPFAM" id="SSF55394">
    <property type="entry name" value="Bactericidal permeability-increasing protein, BPI"/>
    <property type="match status" value="2"/>
</dbReference>
<feature type="non-terminal residue" evidence="2">
    <location>
        <position position="1"/>
    </location>
</feature>
<keyword evidence="3" id="KW-1185">Reference proteome</keyword>
<dbReference type="GO" id="GO:0008289">
    <property type="term" value="F:lipid binding"/>
    <property type="evidence" value="ECO:0007669"/>
    <property type="project" value="InterPro"/>
</dbReference>
<dbReference type="PANTHER" id="PTHR10504">
    <property type="entry name" value="BACTERICIDAL PERMEABILITY-INCREASING BPI PROTEIN-RELATED"/>
    <property type="match status" value="1"/>
</dbReference>
<reference evidence="2 3" key="1">
    <citation type="journal article" date="2018" name="PLoS ONE">
        <title>The draft genome of Kipferlia bialata reveals reductive genome evolution in fornicate parasites.</title>
        <authorList>
            <person name="Tanifuji G."/>
            <person name="Takabayashi S."/>
            <person name="Kume K."/>
            <person name="Takagi M."/>
            <person name="Nakayama T."/>
            <person name="Kamikawa R."/>
            <person name="Inagaki Y."/>
            <person name="Hashimoto T."/>
        </authorList>
    </citation>
    <scope>NUCLEOTIDE SEQUENCE [LARGE SCALE GENOMIC DNA]</scope>
    <source>
        <strain evidence="2">NY0173</strain>
    </source>
</reference>